<dbReference type="InParanoid" id="G2Y2Q7"/>
<proteinExistence type="predicted"/>
<dbReference type="AlphaFoldDB" id="G2Y2Q7"/>
<accession>G2Y2Q7</accession>
<reference evidence="2" key="1">
    <citation type="journal article" date="2011" name="PLoS Genet.">
        <title>Genomic analysis of the necrotrophic fungal pathogens Sclerotinia sclerotiorum and Botrytis cinerea.</title>
        <authorList>
            <person name="Amselem J."/>
            <person name="Cuomo C.A."/>
            <person name="van Kan J.A."/>
            <person name="Viaud M."/>
            <person name="Benito E.P."/>
            <person name="Couloux A."/>
            <person name="Coutinho P.M."/>
            <person name="de Vries R.P."/>
            <person name="Dyer P.S."/>
            <person name="Fillinger S."/>
            <person name="Fournier E."/>
            <person name="Gout L."/>
            <person name="Hahn M."/>
            <person name="Kohn L."/>
            <person name="Lapalu N."/>
            <person name="Plummer K.M."/>
            <person name="Pradier J.M."/>
            <person name="Quevillon E."/>
            <person name="Sharon A."/>
            <person name="Simon A."/>
            <person name="ten Have A."/>
            <person name="Tudzynski B."/>
            <person name="Tudzynski P."/>
            <person name="Wincker P."/>
            <person name="Andrew M."/>
            <person name="Anthouard V."/>
            <person name="Beever R.E."/>
            <person name="Beffa R."/>
            <person name="Benoit I."/>
            <person name="Bouzid O."/>
            <person name="Brault B."/>
            <person name="Chen Z."/>
            <person name="Choquer M."/>
            <person name="Collemare J."/>
            <person name="Cotton P."/>
            <person name="Danchin E.G."/>
            <person name="Da Silva C."/>
            <person name="Gautier A."/>
            <person name="Giraud C."/>
            <person name="Giraud T."/>
            <person name="Gonzalez C."/>
            <person name="Grossetete S."/>
            <person name="Guldener U."/>
            <person name="Henrissat B."/>
            <person name="Howlett B.J."/>
            <person name="Kodira C."/>
            <person name="Kretschmer M."/>
            <person name="Lappartient A."/>
            <person name="Leroch M."/>
            <person name="Levis C."/>
            <person name="Mauceli E."/>
            <person name="Neuveglise C."/>
            <person name="Oeser B."/>
            <person name="Pearson M."/>
            <person name="Poulain J."/>
            <person name="Poussereau N."/>
            <person name="Quesneville H."/>
            <person name="Rascle C."/>
            <person name="Schumacher J."/>
            <person name="Segurens B."/>
            <person name="Sexton A."/>
            <person name="Silva E."/>
            <person name="Sirven C."/>
            <person name="Soanes D.M."/>
            <person name="Talbot N.J."/>
            <person name="Templeton M."/>
            <person name="Yandava C."/>
            <person name="Yarden O."/>
            <person name="Zeng Q."/>
            <person name="Rollins J.A."/>
            <person name="Lebrun M.H."/>
            <person name="Dickman M."/>
        </authorList>
    </citation>
    <scope>NUCLEOTIDE SEQUENCE [LARGE SCALE GENOMIC DNA]</scope>
    <source>
        <strain evidence="2">T4</strain>
    </source>
</reference>
<protein>
    <submittedName>
        <fullName evidence="1">Uncharacterized protein</fullName>
    </submittedName>
</protein>
<organism evidence="1 2">
    <name type="scientific">Botryotinia fuckeliana (strain T4)</name>
    <name type="common">Noble rot fungus</name>
    <name type="synonym">Botrytis cinerea</name>
    <dbReference type="NCBI Taxonomy" id="999810"/>
    <lineage>
        <taxon>Eukaryota</taxon>
        <taxon>Fungi</taxon>
        <taxon>Dikarya</taxon>
        <taxon>Ascomycota</taxon>
        <taxon>Pezizomycotina</taxon>
        <taxon>Leotiomycetes</taxon>
        <taxon>Helotiales</taxon>
        <taxon>Sclerotiniaceae</taxon>
        <taxon>Botrytis</taxon>
    </lineage>
</organism>
<dbReference type="HOGENOM" id="CLU_2183536_0_0_1"/>
<dbReference type="EMBL" id="FQ790285">
    <property type="protein sequence ID" value="CCD46947.1"/>
    <property type="molecule type" value="Genomic_DNA"/>
</dbReference>
<name>G2Y2Q7_BOTF4</name>
<evidence type="ECO:0000313" key="2">
    <source>
        <dbReference type="Proteomes" id="UP000008177"/>
    </source>
</evidence>
<sequence>MCSVMRLGVVAGVTGVTGVRCKVSRPRLQGMRDWPTSESGKACTPTRQGQTVIHTADGHTAIAIHQALFNQSIIFVIINLERTGKHQHCKKDGSLIPPDLETTMAPFVK</sequence>
<dbReference type="Proteomes" id="UP000008177">
    <property type="component" value="Unplaced contigs"/>
</dbReference>
<evidence type="ECO:0000313" key="1">
    <source>
        <dbReference type="EMBL" id="CCD46947.1"/>
    </source>
</evidence>
<gene>
    <name evidence="1" type="ORF">BofuT4_P038490.1</name>
</gene>